<evidence type="ECO:0000256" key="1">
    <source>
        <dbReference type="SAM" id="MobiDB-lite"/>
    </source>
</evidence>
<evidence type="ECO:0000313" key="2">
    <source>
        <dbReference type="EMBL" id="CAB1452436.1"/>
    </source>
</evidence>
<dbReference type="EMBL" id="CADEAL010004128">
    <property type="protein sequence ID" value="CAB1452436.1"/>
    <property type="molecule type" value="Genomic_DNA"/>
</dbReference>
<organism evidence="2 3">
    <name type="scientific">Pleuronectes platessa</name>
    <name type="common">European plaice</name>
    <dbReference type="NCBI Taxonomy" id="8262"/>
    <lineage>
        <taxon>Eukaryota</taxon>
        <taxon>Metazoa</taxon>
        <taxon>Chordata</taxon>
        <taxon>Craniata</taxon>
        <taxon>Vertebrata</taxon>
        <taxon>Euteleostomi</taxon>
        <taxon>Actinopterygii</taxon>
        <taxon>Neopterygii</taxon>
        <taxon>Teleostei</taxon>
        <taxon>Neoteleostei</taxon>
        <taxon>Acanthomorphata</taxon>
        <taxon>Carangaria</taxon>
        <taxon>Pleuronectiformes</taxon>
        <taxon>Pleuronectoidei</taxon>
        <taxon>Pleuronectidae</taxon>
        <taxon>Pleuronectes</taxon>
    </lineage>
</organism>
<evidence type="ECO:0000313" key="3">
    <source>
        <dbReference type="Proteomes" id="UP001153269"/>
    </source>
</evidence>
<sequence>MKTDLYVDFTLGVSQDFCPAAPMKGSSVSCCFNGVLKQLTRPSLCEGRLGGREVQSWVDRRTCTEGAPVKLNMLHGARWYTRSRCSPRSVSCGPAEGCRTGPGTGTAAPGQKPNLHPGWTEARPAAERKQQHGETPADL</sequence>
<proteinExistence type="predicted"/>
<accession>A0A9N7VHJ2</accession>
<comment type="caution">
    <text evidence="2">The sequence shown here is derived from an EMBL/GenBank/DDBJ whole genome shotgun (WGS) entry which is preliminary data.</text>
</comment>
<dbReference type="Proteomes" id="UP001153269">
    <property type="component" value="Unassembled WGS sequence"/>
</dbReference>
<dbReference type="AlphaFoldDB" id="A0A9N7VHJ2"/>
<keyword evidence="3" id="KW-1185">Reference proteome</keyword>
<feature type="region of interest" description="Disordered" evidence="1">
    <location>
        <begin position="93"/>
        <end position="139"/>
    </location>
</feature>
<protein>
    <submittedName>
        <fullName evidence="2">Uncharacterized protein</fullName>
    </submittedName>
</protein>
<reference evidence="2" key="1">
    <citation type="submission" date="2020-03" db="EMBL/GenBank/DDBJ databases">
        <authorList>
            <person name="Weist P."/>
        </authorList>
    </citation>
    <scope>NUCLEOTIDE SEQUENCE</scope>
</reference>
<name>A0A9N7VHJ2_PLEPL</name>
<gene>
    <name evidence="2" type="ORF">PLEPLA_LOCUS40186</name>
</gene>